<keyword evidence="1" id="KW-0732">Signal</keyword>
<evidence type="ECO:0000313" key="2">
    <source>
        <dbReference type="Proteomes" id="UP000095284"/>
    </source>
</evidence>
<evidence type="ECO:0000313" key="3">
    <source>
        <dbReference type="WBParaSite" id="BXY_1331800.1"/>
    </source>
</evidence>
<dbReference type="AlphaFoldDB" id="A0A1I7SJU1"/>
<proteinExistence type="predicted"/>
<dbReference type="WBParaSite" id="BXY_1331800.1">
    <property type="protein sequence ID" value="BXY_1331800.1"/>
    <property type="gene ID" value="BXY_1331800"/>
</dbReference>
<evidence type="ECO:0000256" key="1">
    <source>
        <dbReference type="SAM" id="SignalP"/>
    </source>
</evidence>
<dbReference type="Proteomes" id="UP000095284">
    <property type="component" value="Unplaced"/>
</dbReference>
<name>A0A1I7SJU1_BURXY</name>
<feature type="signal peptide" evidence="1">
    <location>
        <begin position="1"/>
        <end position="22"/>
    </location>
</feature>
<protein>
    <submittedName>
        <fullName evidence="3">Secreted protein</fullName>
    </submittedName>
</protein>
<organism evidence="2 3">
    <name type="scientific">Bursaphelenchus xylophilus</name>
    <name type="common">Pinewood nematode worm</name>
    <name type="synonym">Aphelenchoides xylophilus</name>
    <dbReference type="NCBI Taxonomy" id="6326"/>
    <lineage>
        <taxon>Eukaryota</taxon>
        <taxon>Metazoa</taxon>
        <taxon>Ecdysozoa</taxon>
        <taxon>Nematoda</taxon>
        <taxon>Chromadorea</taxon>
        <taxon>Rhabditida</taxon>
        <taxon>Tylenchina</taxon>
        <taxon>Tylenchomorpha</taxon>
        <taxon>Aphelenchoidea</taxon>
        <taxon>Aphelenchoididae</taxon>
        <taxon>Bursaphelenchus</taxon>
    </lineage>
</organism>
<reference evidence="3" key="1">
    <citation type="submission" date="2016-11" db="UniProtKB">
        <authorList>
            <consortium name="WormBaseParasite"/>
        </authorList>
    </citation>
    <scope>IDENTIFICATION</scope>
</reference>
<accession>A0A1I7SJU1</accession>
<sequence length="97" mass="10761">MVGGTVPMILFVVLFLVNGASCVKCYVCSSDTCKKDTWIQIDCSIGCVKLEGFVYAKAGGFLVVFLLRKSSLFWPQLLTFRKLNSPNLACRLNSSWI</sequence>
<feature type="chain" id="PRO_5009306213" evidence="1">
    <location>
        <begin position="23"/>
        <end position="97"/>
    </location>
</feature>